<proteinExistence type="predicted"/>
<organism evidence="1 2">
    <name type="scientific">Streptomyces griseosporeus</name>
    <dbReference type="NCBI Taxonomy" id="1910"/>
    <lineage>
        <taxon>Bacteria</taxon>
        <taxon>Bacillati</taxon>
        <taxon>Actinomycetota</taxon>
        <taxon>Actinomycetes</taxon>
        <taxon>Kitasatosporales</taxon>
        <taxon>Streptomycetaceae</taxon>
        <taxon>Streptomyces</taxon>
    </lineage>
</organism>
<dbReference type="Gene3D" id="3.30.540.10">
    <property type="entry name" value="Fructose-1,6-Bisphosphatase, subunit A, domain 1"/>
    <property type="match status" value="1"/>
</dbReference>
<dbReference type="RefSeq" id="WP_239513065.1">
    <property type="nucleotide sequence ID" value="NZ_JBFAUJ010000003.1"/>
</dbReference>
<dbReference type="PANTHER" id="PTHR20854">
    <property type="entry name" value="INOSITOL MONOPHOSPHATASE"/>
    <property type="match status" value="1"/>
</dbReference>
<keyword evidence="2" id="KW-1185">Reference proteome</keyword>
<sequence>MHLIDPRIHRIHRIERENLMTYDDLLTGVTAAAQEAGELLRSDRLRSDLPGAAPRPASAGTFAEFAAAFEAAEAAPAALLRRRLERLRPGAGWADELDSLAALPAEGERWIVDVIDGAVQFLQGLPQFCVSLALVRDGEPVAAVLHAPLLGETYRAARGYGATRDGRPLVPSGKADPAAAVVATSQPPFPGRQPGVAEEAGRALTAVLPHVAAVRNLGPTSWQIADTAAGRLDAFWEFGRDDTNLLPGALIAREAGAVVTDMEGRPWAAGADGFLAAGPALHGRLLEVLAGAPRMSPVAR</sequence>
<evidence type="ECO:0000313" key="1">
    <source>
        <dbReference type="EMBL" id="MEV8459740.1"/>
    </source>
</evidence>
<dbReference type="Pfam" id="PF00459">
    <property type="entry name" value="Inositol_P"/>
    <property type="match status" value="1"/>
</dbReference>
<comment type="caution">
    <text evidence="1">The sequence shown here is derived from an EMBL/GenBank/DDBJ whole genome shotgun (WGS) entry which is preliminary data.</text>
</comment>
<accession>A0ABV3KKA3</accession>
<dbReference type="PANTHER" id="PTHR20854:SF4">
    <property type="entry name" value="INOSITOL-1-MONOPHOSPHATASE-RELATED"/>
    <property type="match status" value="1"/>
</dbReference>
<dbReference type="SUPFAM" id="SSF56655">
    <property type="entry name" value="Carbohydrate phosphatase"/>
    <property type="match status" value="1"/>
</dbReference>
<name>A0ABV3KKA3_STRGS</name>
<gene>
    <name evidence="1" type="ORF">AB0470_09385</name>
</gene>
<dbReference type="PRINTS" id="PR00377">
    <property type="entry name" value="IMPHPHTASES"/>
</dbReference>
<evidence type="ECO:0000313" key="2">
    <source>
        <dbReference type="Proteomes" id="UP001553148"/>
    </source>
</evidence>
<dbReference type="Proteomes" id="UP001553148">
    <property type="component" value="Unassembled WGS sequence"/>
</dbReference>
<dbReference type="Gene3D" id="3.40.190.80">
    <property type="match status" value="1"/>
</dbReference>
<dbReference type="EMBL" id="JBFAUJ010000003">
    <property type="protein sequence ID" value="MEV8459740.1"/>
    <property type="molecule type" value="Genomic_DNA"/>
</dbReference>
<protein>
    <submittedName>
        <fullName evidence="1">Inositol monophosphatase</fullName>
    </submittedName>
</protein>
<dbReference type="InterPro" id="IPR000760">
    <property type="entry name" value="Inositol_monophosphatase-like"/>
</dbReference>
<reference evidence="1 2" key="1">
    <citation type="submission" date="2024-06" db="EMBL/GenBank/DDBJ databases">
        <title>The Natural Products Discovery Center: Release of the First 8490 Sequenced Strains for Exploring Actinobacteria Biosynthetic Diversity.</title>
        <authorList>
            <person name="Kalkreuter E."/>
            <person name="Kautsar S.A."/>
            <person name="Yang D."/>
            <person name="Bader C.D."/>
            <person name="Teijaro C.N."/>
            <person name="Fluegel L."/>
            <person name="Davis C.M."/>
            <person name="Simpson J.R."/>
            <person name="Lauterbach L."/>
            <person name="Steele A.D."/>
            <person name="Gui C."/>
            <person name="Meng S."/>
            <person name="Li G."/>
            <person name="Viehrig K."/>
            <person name="Ye F."/>
            <person name="Su P."/>
            <person name="Kiefer A.F."/>
            <person name="Nichols A."/>
            <person name="Cepeda A.J."/>
            <person name="Yan W."/>
            <person name="Fan B."/>
            <person name="Jiang Y."/>
            <person name="Adhikari A."/>
            <person name="Zheng C.-J."/>
            <person name="Schuster L."/>
            <person name="Cowan T.M."/>
            <person name="Smanski M.J."/>
            <person name="Chevrette M.G."/>
            <person name="De Carvalho L.P.S."/>
            <person name="Shen B."/>
        </authorList>
    </citation>
    <scope>NUCLEOTIDE SEQUENCE [LARGE SCALE GENOMIC DNA]</scope>
    <source>
        <strain evidence="1 2">NPDC052360</strain>
    </source>
</reference>